<keyword evidence="4" id="KW-1185">Reference proteome</keyword>
<gene>
    <name evidence="3" type="ORF">EB796_021878</name>
</gene>
<keyword evidence="2" id="KW-0067">ATP-binding</keyword>
<dbReference type="InterPro" id="IPR027417">
    <property type="entry name" value="P-loop_NTPase"/>
</dbReference>
<accession>A0A7J7J2W6</accession>
<dbReference type="GO" id="GO:0005524">
    <property type="term" value="F:ATP binding"/>
    <property type="evidence" value="ECO:0007669"/>
    <property type="project" value="UniProtKB-KW"/>
</dbReference>
<comment type="caution">
    <text evidence="3">The sequence shown here is derived from an EMBL/GenBank/DDBJ whole genome shotgun (WGS) entry which is preliminary data.</text>
</comment>
<evidence type="ECO:0000313" key="3">
    <source>
        <dbReference type="EMBL" id="KAF6019788.1"/>
    </source>
</evidence>
<dbReference type="SUPFAM" id="SSF52540">
    <property type="entry name" value="P-loop containing nucleoside triphosphate hydrolases"/>
    <property type="match status" value="1"/>
</dbReference>
<evidence type="ECO:0000256" key="2">
    <source>
        <dbReference type="ARBA" id="ARBA00022840"/>
    </source>
</evidence>
<organism evidence="3 4">
    <name type="scientific">Bugula neritina</name>
    <name type="common">Brown bryozoan</name>
    <name type="synonym">Sertularia neritina</name>
    <dbReference type="NCBI Taxonomy" id="10212"/>
    <lineage>
        <taxon>Eukaryota</taxon>
        <taxon>Metazoa</taxon>
        <taxon>Spiralia</taxon>
        <taxon>Lophotrochozoa</taxon>
        <taxon>Bryozoa</taxon>
        <taxon>Gymnolaemata</taxon>
        <taxon>Cheilostomatida</taxon>
        <taxon>Flustrina</taxon>
        <taxon>Buguloidea</taxon>
        <taxon>Bugulidae</taxon>
        <taxon>Bugula</taxon>
    </lineage>
</organism>
<dbReference type="Gene3D" id="3.40.850.10">
    <property type="entry name" value="Kinesin motor domain"/>
    <property type="match status" value="1"/>
</dbReference>
<evidence type="ECO:0000256" key="1">
    <source>
        <dbReference type="ARBA" id="ARBA00022741"/>
    </source>
</evidence>
<sequence length="201" mass="23559">MKSCLHRVTLHIMHVCWWDEKIIVFIASCMFRENFSTRCLEEYVIKTDRKLRNLRPSMEEDLCQLPGPITEESVCRHLYHRFERHQYHAETKEHRCLYFPWFNSDSLNPHTHRLPYKALHCNKGLSRNLRLLVTKVLHQVAELRQSHSVVVSGETGSGKTRTFMELLRHLYDQAGGGQETDTFKVISAAVTALRPFDTQPP</sequence>
<dbReference type="InterPro" id="IPR036961">
    <property type="entry name" value="Kinesin_motor_dom_sf"/>
</dbReference>
<protein>
    <submittedName>
        <fullName evidence="3">Myo20</fullName>
    </submittedName>
</protein>
<evidence type="ECO:0000313" key="4">
    <source>
        <dbReference type="Proteomes" id="UP000593567"/>
    </source>
</evidence>
<proteinExistence type="predicted"/>
<name>A0A7J7J2W6_BUGNE</name>
<dbReference type="OrthoDB" id="370884at2759"/>
<dbReference type="Proteomes" id="UP000593567">
    <property type="component" value="Unassembled WGS sequence"/>
</dbReference>
<dbReference type="AlphaFoldDB" id="A0A7J7J2W6"/>
<dbReference type="EMBL" id="VXIV02003211">
    <property type="protein sequence ID" value="KAF6019788.1"/>
    <property type="molecule type" value="Genomic_DNA"/>
</dbReference>
<keyword evidence="1" id="KW-0547">Nucleotide-binding</keyword>
<reference evidence="3" key="1">
    <citation type="submission" date="2020-06" db="EMBL/GenBank/DDBJ databases">
        <title>Draft genome of Bugula neritina, a colonial animal packing powerful symbionts and potential medicines.</title>
        <authorList>
            <person name="Rayko M."/>
        </authorList>
    </citation>
    <scope>NUCLEOTIDE SEQUENCE [LARGE SCALE GENOMIC DNA]</scope>
    <source>
        <strain evidence="3">Kwan_BN1</strain>
    </source>
</reference>